<protein>
    <submittedName>
        <fullName evidence="1">Clp amino terminal domain protein</fullName>
    </submittedName>
</protein>
<sequence length="44" mass="4693">MISCEHMLLGILRGGDKTAIGLITEHVYTAQLRAAIIALLDKAA</sequence>
<comment type="caution">
    <text evidence="1">The sequence shown here is derived from an EMBL/GenBank/DDBJ whole genome shotgun (WGS) entry which is preliminary data.</text>
</comment>
<dbReference type="EMBL" id="JAOB01000033">
    <property type="protein sequence ID" value="EUA52431.1"/>
    <property type="molecule type" value="Genomic_DNA"/>
</dbReference>
<dbReference type="PATRIC" id="fig|1299334.3.peg.3722"/>
<evidence type="ECO:0000313" key="1">
    <source>
        <dbReference type="EMBL" id="EUA52431.1"/>
    </source>
</evidence>
<dbReference type="AlphaFoldDB" id="X8C9H0"/>
<proteinExistence type="predicted"/>
<accession>X8C9H0</accession>
<organism evidence="1">
    <name type="scientific">Mycobacterium xenopi 4042</name>
    <dbReference type="NCBI Taxonomy" id="1299334"/>
    <lineage>
        <taxon>Bacteria</taxon>
        <taxon>Bacillati</taxon>
        <taxon>Actinomycetota</taxon>
        <taxon>Actinomycetes</taxon>
        <taxon>Mycobacteriales</taxon>
        <taxon>Mycobacteriaceae</taxon>
        <taxon>Mycobacterium</taxon>
    </lineage>
</organism>
<gene>
    <name evidence="1" type="ORF">I553_2618</name>
</gene>
<name>X8C9H0_MYCXE</name>
<reference evidence="1" key="1">
    <citation type="submission" date="2014-01" db="EMBL/GenBank/DDBJ databases">
        <authorList>
            <person name="Brown-Elliot B."/>
            <person name="Wallace R."/>
            <person name="Lenaerts A."/>
            <person name="Ordway D."/>
            <person name="DeGroote M.A."/>
            <person name="Parker T."/>
            <person name="Sizemore C."/>
            <person name="Tallon L.J."/>
            <person name="Sadzewicz L.K."/>
            <person name="Sengamalay N."/>
            <person name="Fraser C.M."/>
            <person name="Hine E."/>
            <person name="Shefchek K.A."/>
            <person name="Das S.P."/>
            <person name="Tettelin H."/>
        </authorList>
    </citation>
    <scope>NUCLEOTIDE SEQUENCE [LARGE SCALE GENOMIC DNA]</scope>
    <source>
        <strain evidence="1">4042</strain>
    </source>
</reference>